<evidence type="ECO:0000259" key="3">
    <source>
        <dbReference type="PROSITE" id="PS50089"/>
    </source>
</evidence>
<dbReference type="Pfam" id="PF13639">
    <property type="entry name" value="zf-RING_2"/>
    <property type="match status" value="1"/>
</dbReference>
<keyword evidence="1" id="KW-0862">Zinc</keyword>
<dbReference type="EMBL" id="JAAMPC010000003">
    <property type="protein sequence ID" value="KAG2323103.1"/>
    <property type="molecule type" value="Genomic_DNA"/>
</dbReference>
<dbReference type="PANTHER" id="PTHR22765">
    <property type="entry name" value="RING FINGER AND PROTEASE ASSOCIATED DOMAIN-CONTAINING"/>
    <property type="match status" value="1"/>
</dbReference>
<evidence type="ECO:0000313" key="4">
    <source>
        <dbReference type="EMBL" id="KAG2323103.1"/>
    </source>
</evidence>
<dbReference type="GO" id="GO:0061630">
    <property type="term" value="F:ubiquitin protein ligase activity"/>
    <property type="evidence" value="ECO:0007669"/>
    <property type="project" value="TreeGrafter"/>
</dbReference>
<sequence>MAKHNPVSNHLQNSSFVLVFIPLLLVRPWIETHRAEVDTRVSNLPRHLLRVTNTVQINLDELIRDEIGAATWPRLHATSARWAPSDEHVSESRYLGAKIALDINQQFAFHSSLQEPVFVSVNVKLISERTLILRSRTPPSSSRGASSEEVFQRLSEEQRVESRDFVVKNETQCSICIDDLSTTRENIIELPQCLHMFHQDCLFEWLCRQNSCPLCRRAPYEL</sequence>
<dbReference type="SMART" id="SM00184">
    <property type="entry name" value="RING"/>
    <property type="match status" value="1"/>
</dbReference>
<dbReference type="GO" id="GO:0008270">
    <property type="term" value="F:zinc ion binding"/>
    <property type="evidence" value="ECO:0007669"/>
    <property type="project" value="UniProtKB-KW"/>
</dbReference>
<dbReference type="InterPro" id="IPR051826">
    <property type="entry name" value="E3_ubiquitin-ligase_domain"/>
</dbReference>
<dbReference type="Proteomes" id="UP000886595">
    <property type="component" value="Unassembled WGS sequence"/>
</dbReference>
<dbReference type="GO" id="GO:0006511">
    <property type="term" value="P:ubiquitin-dependent protein catabolic process"/>
    <property type="evidence" value="ECO:0007669"/>
    <property type="project" value="TreeGrafter"/>
</dbReference>
<evidence type="ECO:0000256" key="1">
    <source>
        <dbReference type="PROSITE-ProRule" id="PRU00175"/>
    </source>
</evidence>
<keyword evidence="1" id="KW-0863">Zinc-finger</keyword>
<dbReference type="Gene3D" id="3.30.40.10">
    <property type="entry name" value="Zinc/RING finger domain, C3HC4 (zinc finger)"/>
    <property type="match status" value="1"/>
</dbReference>
<evidence type="ECO:0000313" key="5">
    <source>
        <dbReference type="Proteomes" id="UP000886595"/>
    </source>
</evidence>
<proteinExistence type="predicted"/>
<feature type="domain" description="RING-type" evidence="3">
    <location>
        <begin position="173"/>
        <end position="216"/>
    </location>
</feature>
<dbReference type="PANTHER" id="PTHR22765:SF434">
    <property type="entry name" value="GB|AAD18119.1-RELATED"/>
    <property type="match status" value="1"/>
</dbReference>
<dbReference type="InterPro" id="IPR001841">
    <property type="entry name" value="Znf_RING"/>
</dbReference>
<comment type="caution">
    <text evidence="4">The sequence shown here is derived from an EMBL/GenBank/DDBJ whole genome shotgun (WGS) entry which is preliminary data.</text>
</comment>
<dbReference type="AlphaFoldDB" id="A0A8X7W3D5"/>
<dbReference type="OrthoDB" id="1079733at2759"/>
<feature type="chain" id="PRO_5036505144" description="RING-type domain-containing protein" evidence="2">
    <location>
        <begin position="33"/>
        <end position="222"/>
    </location>
</feature>
<dbReference type="InterPro" id="IPR013083">
    <property type="entry name" value="Znf_RING/FYVE/PHD"/>
</dbReference>
<keyword evidence="5" id="KW-1185">Reference proteome</keyword>
<protein>
    <recommendedName>
        <fullName evidence="3">RING-type domain-containing protein</fullName>
    </recommendedName>
</protein>
<keyword evidence="1" id="KW-0479">Metal-binding</keyword>
<feature type="signal peptide" evidence="2">
    <location>
        <begin position="1"/>
        <end position="32"/>
    </location>
</feature>
<accession>A0A8X7W3D5</accession>
<gene>
    <name evidence="4" type="ORF">Bca52824_016316</name>
</gene>
<name>A0A8X7W3D5_BRACI</name>
<dbReference type="SUPFAM" id="SSF57850">
    <property type="entry name" value="RING/U-box"/>
    <property type="match status" value="1"/>
</dbReference>
<organism evidence="4 5">
    <name type="scientific">Brassica carinata</name>
    <name type="common">Ethiopian mustard</name>
    <name type="synonym">Abyssinian cabbage</name>
    <dbReference type="NCBI Taxonomy" id="52824"/>
    <lineage>
        <taxon>Eukaryota</taxon>
        <taxon>Viridiplantae</taxon>
        <taxon>Streptophyta</taxon>
        <taxon>Embryophyta</taxon>
        <taxon>Tracheophyta</taxon>
        <taxon>Spermatophyta</taxon>
        <taxon>Magnoliopsida</taxon>
        <taxon>eudicotyledons</taxon>
        <taxon>Gunneridae</taxon>
        <taxon>Pentapetalae</taxon>
        <taxon>rosids</taxon>
        <taxon>malvids</taxon>
        <taxon>Brassicales</taxon>
        <taxon>Brassicaceae</taxon>
        <taxon>Brassiceae</taxon>
        <taxon>Brassica</taxon>
    </lineage>
</organism>
<evidence type="ECO:0000256" key="2">
    <source>
        <dbReference type="SAM" id="SignalP"/>
    </source>
</evidence>
<dbReference type="PROSITE" id="PS50089">
    <property type="entry name" value="ZF_RING_2"/>
    <property type="match status" value="1"/>
</dbReference>
<keyword evidence="2" id="KW-0732">Signal</keyword>
<reference evidence="4 5" key="1">
    <citation type="submission" date="2020-02" db="EMBL/GenBank/DDBJ databases">
        <authorList>
            <person name="Ma Q."/>
            <person name="Huang Y."/>
            <person name="Song X."/>
            <person name="Pei D."/>
        </authorList>
    </citation>
    <scope>NUCLEOTIDE SEQUENCE [LARGE SCALE GENOMIC DNA]</scope>
    <source>
        <strain evidence="4">Sxm20200214</strain>
        <tissue evidence="4">Leaf</tissue>
    </source>
</reference>